<sequence length="70" mass="7694">MVPKTGDIKTTDGGNVLGITIQKSEEALTYLGNGEFQTAKSIFSVLLDRDPEDIATISGFYIASFWDHRL</sequence>
<reference evidence="2" key="1">
    <citation type="journal article" date="2019" name="PLoS Negl. Trop. Dis.">
        <title>Revisiting the worldwide diversity of Leptospira species in the environment.</title>
        <authorList>
            <person name="Vincent A.T."/>
            <person name="Schiettekatte O."/>
            <person name="Bourhy P."/>
            <person name="Veyrier F.J."/>
            <person name="Picardeau M."/>
        </authorList>
    </citation>
    <scope>NUCLEOTIDE SEQUENCE [LARGE SCALE GENOMIC DNA]</scope>
    <source>
        <strain evidence="2">201702449</strain>
    </source>
</reference>
<evidence type="ECO:0000313" key="1">
    <source>
        <dbReference type="EMBL" id="TGL66495.1"/>
    </source>
</evidence>
<dbReference type="Proteomes" id="UP000297352">
    <property type="component" value="Unassembled WGS sequence"/>
</dbReference>
<gene>
    <name evidence="1" type="ORF">EHQ60_18585</name>
</gene>
<organism evidence="1 2">
    <name type="scientific">Leptospira levettii</name>
    <dbReference type="NCBI Taxonomy" id="2023178"/>
    <lineage>
        <taxon>Bacteria</taxon>
        <taxon>Pseudomonadati</taxon>
        <taxon>Spirochaetota</taxon>
        <taxon>Spirochaetia</taxon>
        <taxon>Leptospirales</taxon>
        <taxon>Leptospiraceae</taxon>
        <taxon>Leptospira</taxon>
    </lineage>
</organism>
<evidence type="ECO:0000313" key="2">
    <source>
        <dbReference type="Proteomes" id="UP000297352"/>
    </source>
</evidence>
<keyword evidence="2" id="KW-1185">Reference proteome</keyword>
<name>A0ABY2MH38_9LEPT</name>
<dbReference type="EMBL" id="RQGI01000063">
    <property type="protein sequence ID" value="TGL66495.1"/>
    <property type="molecule type" value="Genomic_DNA"/>
</dbReference>
<accession>A0ABY2MH38</accession>
<feature type="non-terminal residue" evidence="1">
    <location>
        <position position="70"/>
    </location>
</feature>
<protein>
    <submittedName>
        <fullName evidence="1">Uncharacterized protein</fullName>
    </submittedName>
</protein>
<proteinExistence type="predicted"/>
<comment type="caution">
    <text evidence="1">The sequence shown here is derived from an EMBL/GenBank/DDBJ whole genome shotgun (WGS) entry which is preliminary data.</text>
</comment>